<dbReference type="InterPro" id="IPR030395">
    <property type="entry name" value="GP_PDE_dom"/>
</dbReference>
<reference evidence="2 3" key="1">
    <citation type="submission" date="2023-03" db="EMBL/GenBank/DDBJ databases">
        <title>Bacillus Genome Sequencing.</title>
        <authorList>
            <person name="Dunlap C."/>
        </authorList>
    </citation>
    <scope>NUCLEOTIDE SEQUENCE [LARGE SCALE GENOMIC DNA]</scope>
    <source>
        <strain evidence="2 3">NRS-1717</strain>
    </source>
</reference>
<dbReference type="PANTHER" id="PTHR46211:SF1">
    <property type="entry name" value="GLYCEROPHOSPHODIESTER PHOSPHODIESTERASE, CYTOPLASMIC"/>
    <property type="match status" value="1"/>
</dbReference>
<feature type="domain" description="GP-PDE" evidence="1">
    <location>
        <begin position="29"/>
        <end position="267"/>
    </location>
</feature>
<sequence>MYYSIIIILFILLTIASLTRKSKKEDREVLIIAHRGASGYAPENTIAAFDEALRLGADFIELDVQLSKDGEIVVIHDLTVDRTTNGKGEVRDYTFSELQKLDAGSWFHPKFRGEKIQSLDAVLDRYKGRTGFFIELKNPALYPGIEEKLAETLKRHNLHKDGDVVIQAFEKASIKRCKAILPEIQTGVLIKFTVKGISNEQLLKLSEFTDFINPNKQLVNKRLVKRVHHYGMKIAPYTAKDRASVQFLLHAGVDGIVTDYPDYIVKN</sequence>
<dbReference type="PROSITE" id="PS51704">
    <property type="entry name" value="GP_PDE"/>
    <property type="match status" value="1"/>
</dbReference>
<evidence type="ECO:0000313" key="3">
    <source>
        <dbReference type="Proteomes" id="UP001342826"/>
    </source>
</evidence>
<dbReference type="RefSeq" id="WP_328001942.1">
    <property type="nucleotide sequence ID" value="NZ_JARTFR010000003.1"/>
</dbReference>
<organism evidence="2 3">
    <name type="scientific">Metabacillus fastidiosus</name>
    <dbReference type="NCBI Taxonomy" id="1458"/>
    <lineage>
        <taxon>Bacteria</taxon>
        <taxon>Bacillati</taxon>
        <taxon>Bacillota</taxon>
        <taxon>Bacilli</taxon>
        <taxon>Bacillales</taxon>
        <taxon>Bacillaceae</taxon>
        <taxon>Metabacillus</taxon>
    </lineage>
</organism>
<dbReference type="Proteomes" id="UP001342826">
    <property type="component" value="Unassembled WGS sequence"/>
</dbReference>
<evidence type="ECO:0000313" key="2">
    <source>
        <dbReference type="EMBL" id="MED4400145.1"/>
    </source>
</evidence>
<name>A0ABU6NSM2_9BACI</name>
<dbReference type="Pfam" id="PF03009">
    <property type="entry name" value="GDPD"/>
    <property type="match status" value="1"/>
</dbReference>
<gene>
    <name evidence="2" type="ORF">P9271_02075</name>
</gene>
<protein>
    <submittedName>
        <fullName evidence="2">Glycerophosphodiester phosphodiesterase family protein</fullName>
    </submittedName>
</protein>
<dbReference type="Gene3D" id="3.20.20.190">
    <property type="entry name" value="Phosphatidylinositol (PI) phosphodiesterase"/>
    <property type="match status" value="1"/>
</dbReference>
<dbReference type="PROSITE" id="PS50007">
    <property type="entry name" value="PIPLC_X_DOMAIN"/>
    <property type="match status" value="1"/>
</dbReference>
<proteinExistence type="predicted"/>
<dbReference type="InterPro" id="IPR017946">
    <property type="entry name" value="PLC-like_Pdiesterase_TIM-brl"/>
</dbReference>
<comment type="caution">
    <text evidence="2">The sequence shown here is derived from an EMBL/GenBank/DDBJ whole genome shotgun (WGS) entry which is preliminary data.</text>
</comment>
<keyword evidence="3" id="KW-1185">Reference proteome</keyword>
<dbReference type="EMBL" id="JARTFS010000001">
    <property type="protein sequence ID" value="MED4400145.1"/>
    <property type="molecule type" value="Genomic_DNA"/>
</dbReference>
<evidence type="ECO:0000259" key="1">
    <source>
        <dbReference type="PROSITE" id="PS51704"/>
    </source>
</evidence>
<dbReference type="PANTHER" id="PTHR46211">
    <property type="entry name" value="GLYCEROPHOSPHORYL DIESTER PHOSPHODIESTERASE"/>
    <property type="match status" value="1"/>
</dbReference>
<dbReference type="SUPFAM" id="SSF51695">
    <property type="entry name" value="PLC-like phosphodiesterases"/>
    <property type="match status" value="1"/>
</dbReference>
<accession>A0ABU6NSM2</accession>